<feature type="non-terminal residue" evidence="3">
    <location>
        <position position="1080"/>
    </location>
</feature>
<comment type="caution">
    <text evidence="3">The sequence shown here is derived from an EMBL/GenBank/DDBJ whole genome shotgun (WGS) entry which is preliminary data.</text>
</comment>
<evidence type="ECO:0000256" key="1">
    <source>
        <dbReference type="SAM" id="MobiDB-lite"/>
    </source>
</evidence>
<dbReference type="GO" id="GO:1904491">
    <property type="term" value="P:protein localization to ciliary transition zone"/>
    <property type="evidence" value="ECO:0007669"/>
    <property type="project" value="TreeGrafter"/>
</dbReference>
<dbReference type="GO" id="GO:1905515">
    <property type="term" value="P:non-motile cilium assembly"/>
    <property type="evidence" value="ECO:0007669"/>
    <property type="project" value="TreeGrafter"/>
</dbReference>
<dbReference type="PANTHER" id="PTHR20837:SF0">
    <property type="entry name" value="COILED-COIL AND C2 DOMAIN-CONTAINING PROTEIN 2A"/>
    <property type="match status" value="1"/>
</dbReference>
<feature type="compositionally biased region" description="Basic residues" evidence="1">
    <location>
        <begin position="130"/>
        <end position="142"/>
    </location>
</feature>
<sequence>MDVEAGLPMPIPRRPAPLWASGYSSPPQRAPWDFSNSEPLSPTEQRPQPRRRLSQWLAEDPDIRMVAEDEERKQRQRLEREATIIVEEEDSARNALSPEAPSSRRGSATDIQPFAPAAAAEQKNSEPAARPKRRESIKVHLQRIKQKAEKVLEEVHDRLVDSGDHPSSGQVAPAVEEPITSPKSEEGITSPVSPPPELVAEPAILEKPGSPTPSQSSRRTISSAELKDKMRMKIRKQAEKVVERTRDSIQLTRRLQRKPTFRQNSEALSPEQLNTDDAQIQRALQFSTVTPEYPLYQYTPAIQWTEATKRVNRKFVQLDVAIGQLVFNYHWLATEEVETKLHQLQIVPRPAIVCTEKRPGILFAIQRNFPRLGIGKNIQQIRSIVGISGSRPDRYKSRVEIQVVVHFNDIIVHRTPPRPLQSDFCVDLAELYNLEIYTPPESITLTILERFNKGEYREIAVVGLPVPDPGMITDDPEIPNLKPSFATDERINGIPMNTSEIDASLLQLSEGRNTTLRRRGRGILDSHRQSSMAYAAMIRKELLDRFRRSDASKSYSDLMTSNVQLLVNIQSAIDLPVRDSGLLQPYVQVSFQDQNGQTGTVNGANPSWQHSLIFPVRRENESSDLKNVMDTVEIAVYDQSVSTLPKDDRIPNAVHEQTTQRFIASVRIPFSTILSRGNIEGQLRLQLPLFLLGYRLTEKPCYIRVLVALNPPVAVPRLRPPRLNGSFEPATVEAQCRQWETVCSSGPERSGRRYVSLVSDTHGRRVLATRFLRPARLPPRWHKSNVKGSVAEALRAAALIPFASDPIMFPGISDVWTSLQQILQLCCGDEEEHGVLLCCWLLALDVEARLVLGTALPEGDKAAFVYVKHPEITCLLNPTDGNMYSLDDGLCPLLSVGTVITPDNIYGNVQPNDHPSQITWDFTKPHLWHPLWLKPQTSTQNLPNENLEYPELPEEVVSELRSTIEREVRVRFDTNRPYGVPQWNLLASRALREILQEFEAGRPPDVSDKLSRLRESFVVSASAVRIPFESLETTVTQVLRLLYHVDASPQVQFAVAVHVEPLFCHIASISIGVAAMTPKN</sequence>
<dbReference type="EMBL" id="CATQJA010002637">
    <property type="protein sequence ID" value="CAJ0575280.1"/>
    <property type="molecule type" value="Genomic_DNA"/>
</dbReference>
<feature type="compositionally biased region" description="Polar residues" evidence="1">
    <location>
        <begin position="212"/>
        <end position="223"/>
    </location>
</feature>
<dbReference type="Pfam" id="PF15625">
    <property type="entry name" value="CC2D2AN-C2"/>
    <property type="match status" value="1"/>
</dbReference>
<dbReference type="InterPro" id="IPR000008">
    <property type="entry name" value="C2_dom"/>
</dbReference>
<feature type="region of interest" description="Disordered" evidence="1">
    <location>
        <begin position="1"/>
        <end position="142"/>
    </location>
</feature>
<dbReference type="SUPFAM" id="SSF49562">
    <property type="entry name" value="C2 domain (Calcium/lipid-binding domain, CaLB)"/>
    <property type="match status" value="1"/>
</dbReference>
<dbReference type="GO" id="GO:0035869">
    <property type="term" value="C:ciliary transition zone"/>
    <property type="evidence" value="ECO:0007669"/>
    <property type="project" value="TreeGrafter"/>
</dbReference>
<dbReference type="CDD" id="cd00030">
    <property type="entry name" value="C2"/>
    <property type="match status" value="1"/>
</dbReference>
<gene>
    <name evidence="3" type="ORF">MSPICULIGERA_LOCUS13594</name>
</gene>
<dbReference type="Gene3D" id="2.60.40.150">
    <property type="entry name" value="C2 domain"/>
    <property type="match status" value="1"/>
</dbReference>
<dbReference type="Pfam" id="PF00168">
    <property type="entry name" value="C2"/>
    <property type="match status" value="1"/>
</dbReference>
<protein>
    <recommendedName>
        <fullName evidence="2">C2 domain-containing protein</fullName>
    </recommendedName>
</protein>
<keyword evidence="4" id="KW-1185">Reference proteome</keyword>
<evidence type="ECO:0000313" key="3">
    <source>
        <dbReference type="EMBL" id="CAJ0575280.1"/>
    </source>
</evidence>
<name>A0AA36G1M7_9BILA</name>
<dbReference type="InterPro" id="IPR035892">
    <property type="entry name" value="C2_domain_sf"/>
</dbReference>
<accession>A0AA36G1M7</accession>
<proteinExistence type="predicted"/>
<dbReference type="Pfam" id="PF24656">
    <property type="entry name" value="CEPT76_peptidase"/>
    <property type="match status" value="1"/>
</dbReference>
<dbReference type="InterPro" id="IPR028928">
    <property type="entry name" value="CC2D2AN-C2"/>
</dbReference>
<dbReference type="PANTHER" id="PTHR20837">
    <property type="entry name" value="CENTROSOMAL PROTEIN-RELATED"/>
    <property type="match status" value="1"/>
</dbReference>
<dbReference type="InterPro" id="IPR056290">
    <property type="entry name" value="CEPT76/DRC7_peptidase-like_dom"/>
</dbReference>
<evidence type="ECO:0000259" key="2">
    <source>
        <dbReference type="PROSITE" id="PS50004"/>
    </source>
</evidence>
<dbReference type="AlphaFoldDB" id="A0AA36G1M7"/>
<evidence type="ECO:0000313" key="4">
    <source>
        <dbReference type="Proteomes" id="UP001177023"/>
    </source>
</evidence>
<feature type="compositionally biased region" description="Basic and acidic residues" evidence="1">
    <location>
        <begin position="61"/>
        <end position="82"/>
    </location>
</feature>
<dbReference type="Proteomes" id="UP001177023">
    <property type="component" value="Unassembled WGS sequence"/>
</dbReference>
<reference evidence="3" key="1">
    <citation type="submission" date="2023-06" db="EMBL/GenBank/DDBJ databases">
        <authorList>
            <person name="Delattre M."/>
        </authorList>
    </citation>
    <scope>NUCLEOTIDE SEQUENCE</scope>
    <source>
        <strain evidence="3">AF72</strain>
    </source>
</reference>
<dbReference type="SMART" id="SM00239">
    <property type="entry name" value="C2"/>
    <property type="match status" value="1"/>
</dbReference>
<feature type="compositionally biased region" description="Polar residues" evidence="1">
    <location>
        <begin position="34"/>
        <end position="46"/>
    </location>
</feature>
<organism evidence="3 4">
    <name type="scientific">Mesorhabditis spiculigera</name>
    <dbReference type="NCBI Taxonomy" id="96644"/>
    <lineage>
        <taxon>Eukaryota</taxon>
        <taxon>Metazoa</taxon>
        <taxon>Ecdysozoa</taxon>
        <taxon>Nematoda</taxon>
        <taxon>Chromadorea</taxon>
        <taxon>Rhabditida</taxon>
        <taxon>Rhabditina</taxon>
        <taxon>Rhabditomorpha</taxon>
        <taxon>Rhabditoidea</taxon>
        <taxon>Rhabditidae</taxon>
        <taxon>Mesorhabditinae</taxon>
        <taxon>Mesorhabditis</taxon>
    </lineage>
</organism>
<dbReference type="PROSITE" id="PS50004">
    <property type="entry name" value="C2"/>
    <property type="match status" value="1"/>
</dbReference>
<dbReference type="InterPro" id="IPR052434">
    <property type="entry name" value="Tectonic-like_complex_comp"/>
</dbReference>
<feature type="region of interest" description="Disordered" evidence="1">
    <location>
        <begin position="156"/>
        <end position="229"/>
    </location>
</feature>
<feature type="domain" description="C2" evidence="2">
    <location>
        <begin position="545"/>
        <end position="683"/>
    </location>
</feature>